<organism evidence="3 4">
    <name type="scientific">Diplodia intermedia</name>
    <dbReference type="NCBI Taxonomy" id="856260"/>
    <lineage>
        <taxon>Eukaryota</taxon>
        <taxon>Fungi</taxon>
        <taxon>Dikarya</taxon>
        <taxon>Ascomycota</taxon>
        <taxon>Pezizomycotina</taxon>
        <taxon>Dothideomycetes</taxon>
        <taxon>Dothideomycetes incertae sedis</taxon>
        <taxon>Botryosphaeriales</taxon>
        <taxon>Botryosphaeriaceae</taxon>
        <taxon>Diplodia</taxon>
    </lineage>
</organism>
<keyword evidence="4" id="KW-1185">Reference proteome</keyword>
<dbReference type="Gene3D" id="2.60.40.2080">
    <property type="match status" value="3"/>
</dbReference>
<dbReference type="InterPro" id="IPR019019">
    <property type="entry name" value="H-type_lectin_domain"/>
</dbReference>
<gene>
    <name evidence="3" type="ORF">SLS58_008711</name>
</gene>
<evidence type="ECO:0000313" key="4">
    <source>
        <dbReference type="Proteomes" id="UP001521184"/>
    </source>
</evidence>
<sequence>MEHLVAPYNDSMQLGQGFNSFTQELQDENAVSIEKFRPDASPSQVHSPKVLPQDMQGDSLSQCGSEASVLTSATPTSSQWNETKGVSTITDNGGDCAPVTGKDHKSPIVTFTSRSVDSLSDVTTDMNISAVVPIIHQSRNGSVTGLPFDIRSFCEADLNYFLSVRVVTRQDRPGAAFAVPRPRDEADGLKNGFGDCFISGFLEGGQLSALVSVRLKDKDTSSQISAALDTVLKISHGEFLPYNDATEAALRKVAEHCDITVEFCNVGGGPITIKDNPYMLESLRGVVASFPGRATKQPERIFAILTRYDSLGNAQTPTSLPCYDHCAFYANALLDAFMEFKAIERRLSAQISQIKSGTKQFQQQTHGAAKRRFDSSWRGITRAKRECATQMLKIRQEVETTRRNPGVAADDKRAEQFEDPLVFGDHLPEVVPSASAAGPASLWSGNEVDLFAAELATIKALAAEHPGISRHARMDTPCGREGAGQAFCSLEHLRPGWRLAEVSAYVSKGIVVGLSLRYTNGLATHLGAIPRRVRSVRLKLDLEAKEQVVGCSIEVGRAKVEPAHVFVTAVRLSTNRGSLLVAQAADWQEPAEGTSWRDGVEFERIVMTHFDPLLEGGHLHGFWGRASLDGISARGFFRLAPIWSNAKPPAETSVSMGDAVDVEDEGIDDIPCGFWDTYSVHDWEHPVDRTSAVVSYENVAPEKPIPAMMLGFRKMDTWWGANMRFAANVDFVTDEKFSIGVDQWSDSIFYGGEFSWTGIRPGTPGIQAGRFEARGSVKRDVKFAKPFTEQPQVLTWISGLDLDIKVSKRVDVHATNVDKTGFTMNVGSADSALAQASISWIAMSEDSGCIISSYGFQDDPEDCVDKVDESTRRFPEGKFSKPPKVLAGFTSFDISGSSENPRFGTHVWDVTADQFAWHIYAWGGSSISSARVHWIAIPAE</sequence>
<name>A0ABR3TH24_9PEZI</name>
<accession>A0ABR3TH24</accession>
<dbReference type="SUPFAM" id="SSF141086">
    <property type="entry name" value="Agglutinin HPA-like"/>
    <property type="match status" value="3"/>
</dbReference>
<evidence type="ECO:0000313" key="3">
    <source>
        <dbReference type="EMBL" id="KAL1638679.1"/>
    </source>
</evidence>
<dbReference type="EMBL" id="JAKEKT020000076">
    <property type="protein sequence ID" value="KAL1638679.1"/>
    <property type="molecule type" value="Genomic_DNA"/>
</dbReference>
<dbReference type="Proteomes" id="UP001521184">
    <property type="component" value="Unassembled WGS sequence"/>
</dbReference>
<dbReference type="Pfam" id="PF09458">
    <property type="entry name" value="H_lectin"/>
    <property type="match status" value="3"/>
</dbReference>
<feature type="region of interest" description="Disordered" evidence="1">
    <location>
        <begin position="37"/>
        <end position="58"/>
    </location>
</feature>
<feature type="domain" description="H-type lectin" evidence="2">
    <location>
        <begin position="779"/>
        <end position="843"/>
    </location>
</feature>
<dbReference type="InterPro" id="IPR037221">
    <property type="entry name" value="H-type_lectin_dom_sf"/>
</dbReference>
<evidence type="ECO:0000256" key="1">
    <source>
        <dbReference type="SAM" id="MobiDB-lite"/>
    </source>
</evidence>
<dbReference type="PANTHER" id="PTHR46938">
    <property type="entry name" value="DISCOIDIN-1 SUBUNIT A-RELATED-RELATED"/>
    <property type="match status" value="1"/>
</dbReference>
<dbReference type="PANTHER" id="PTHR46938:SF1">
    <property type="entry name" value="DISCOIDIN-1 SUBUNIT A-RELATED"/>
    <property type="match status" value="1"/>
</dbReference>
<evidence type="ECO:0000259" key="2">
    <source>
        <dbReference type="Pfam" id="PF09458"/>
    </source>
</evidence>
<protein>
    <recommendedName>
        <fullName evidence="2">H-type lectin domain-containing protein</fullName>
    </recommendedName>
</protein>
<comment type="caution">
    <text evidence="3">The sequence shown here is derived from an EMBL/GenBank/DDBJ whole genome shotgun (WGS) entry which is preliminary data.</text>
</comment>
<dbReference type="InterPro" id="IPR052487">
    <property type="entry name" value="Galactose-binding_lectin"/>
</dbReference>
<feature type="domain" description="H-type lectin" evidence="2">
    <location>
        <begin position="875"/>
        <end position="937"/>
    </location>
</feature>
<feature type="domain" description="H-type lectin" evidence="2">
    <location>
        <begin position="705"/>
        <end position="757"/>
    </location>
</feature>
<proteinExistence type="predicted"/>
<reference evidence="3 4" key="1">
    <citation type="journal article" date="2023" name="Plant Dis.">
        <title>First Report of Diplodia intermedia Causing Canker and Dieback Diseases on Apple Trees in Canada.</title>
        <authorList>
            <person name="Ellouze W."/>
            <person name="Ilyukhin E."/>
            <person name="Sulman M."/>
            <person name="Ali S."/>
        </authorList>
    </citation>
    <scope>NUCLEOTIDE SEQUENCE [LARGE SCALE GENOMIC DNA]</scope>
    <source>
        <strain evidence="3 4">M45-28</strain>
    </source>
</reference>